<dbReference type="PANTHER" id="PTHR48200:SF1">
    <property type="entry name" value="AMINOTRANSFERASE-LIKE PLANT MOBILE DOMAIN-CONTAINING PROTEIN"/>
    <property type="match status" value="1"/>
</dbReference>
<dbReference type="EMBL" id="JABFAD010222001">
    <property type="protein sequence ID" value="MBA0818185.1"/>
    <property type="molecule type" value="Genomic_DNA"/>
</dbReference>
<proteinExistence type="predicted"/>
<sequence length="445" mass="52653">LGHVDEVVTDLFNRLDKRVTPIPTILAKTFRSLNKVDKVSYRVFSESYSPLKELAATLRRDDITEERWITILQNLQDEDIEWRATWLVPDEILYRCRNFDWVPLLGTWGAVRYAPLLVLRQYRSRQFITITQGLAQGEFSYKGDNYKKKIREIKRVNDNILGPSQEDVRLMEEYLQVVPSEIEIIKQDFEKKNSELGKRVEQLEEEKMHWKLDVDKKFQETQKRNEALEKSLLESRNEKGKLKARVAELKNSLHHYRNRNSTMELRTSLSKIEEMKRRVEKLEVALQNCEMQIEFLEASEEQVADYLQTLVVKSDMLSVKYKLESDRGQELASLLRKIKVLSIRAKPTQAKTKDMDQRLERLEQFQREMQDQLQTQMQEQLVKIQQGLMDDNELEFFEYNEGSEAMSRNWGINIIYKEAIEGGTLLDICPYELRSELNNWTAEEI</sequence>
<protein>
    <recommendedName>
        <fullName evidence="2">DUF7745 domain-containing protein</fullName>
    </recommendedName>
</protein>
<evidence type="ECO:0000259" key="2">
    <source>
        <dbReference type="Pfam" id="PF24924"/>
    </source>
</evidence>
<comment type="caution">
    <text evidence="3">The sequence shown here is derived from an EMBL/GenBank/DDBJ whole genome shotgun (WGS) entry which is preliminary data.</text>
</comment>
<keyword evidence="1" id="KW-0175">Coiled coil</keyword>
<keyword evidence="4" id="KW-1185">Reference proteome</keyword>
<dbReference type="Pfam" id="PF24924">
    <property type="entry name" value="DUF7745"/>
    <property type="match status" value="1"/>
</dbReference>
<gene>
    <name evidence="3" type="ORF">Gohar_021217</name>
</gene>
<feature type="non-terminal residue" evidence="3">
    <location>
        <position position="1"/>
    </location>
</feature>
<accession>A0A7J9IAM2</accession>
<dbReference type="OrthoDB" id="989156at2759"/>
<feature type="non-terminal residue" evidence="3">
    <location>
        <position position="445"/>
    </location>
</feature>
<dbReference type="InterPro" id="IPR056647">
    <property type="entry name" value="DUF7745"/>
</dbReference>
<dbReference type="AlphaFoldDB" id="A0A7J9IAM2"/>
<dbReference type="PANTHER" id="PTHR48200">
    <property type="entry name" value="PROTEIN, PUTATIVE-RELATED"/>
    <property type="match status" value="1"/>
</dbReference>
<name>A0A7J9IAM2_9ROSI</name>
<evidence type="ECO:0000313" key="4">
    <source>
        <dbReference type="Proteomes" id="UP000593560"/>
    </source>
</evidence>
<evidence type="ECO:0000256" key="1">
    <source>
        <dbReference type="SAM" id="Coils"/>
    </source>
</evidence>
<evidence type="ECO:0000313" key="3">
    <source>
        <dbReference type="EMBL" id="MBA0818185.1"/>
    </source>
</evidence>
<feature type="coiled-coil region" evidence="1">
    <location>
        <begin position="186"/>
        <end position="299"/>
    </location>
</feature>
<organism evidence="3 4">
    <name type="scientific">Gossypium harknessii</name>
    <dbReference type="NCBI Taxonomy" id="34285"/>
    <lineage>
        <taxon>Eukaryota</taxon>
        <taxon>Viridiplantae</taxon>
        <taxon>Streptophyta</taxon>
        <taxon>Embryophyta</taxon>
        <taxon>Tracheophyta</taxon>
        <taxon>Spermatophyta</taxon>
        <taxon>Magnoliopsida</taxon>
        <taxon>eudicotyledons</taxon>
        <taxon>Gunneridae</taxon>
        <taxon>Pentapetalae</taxon>
        <taxon>rosids</taxon>
        <taxon>malvids</taxon>
        <taxon>Malvales</taxon>
        <taxon>Malvaceae</taxon>
        <taxon>Malvoideae</taxon>
        <taxon>Gossypium</taxon>
    </lineage>
</organism>
<reference evidence="3 4" key="1">
    <citation type="journal article" date="2019" name="Genome Biol. Evol.">
        <title>Insights into the evolution of the New World diploid cottons (Gossypium, subgenus Houzingenia) based on genome sequencing.</title>
        <authorList>
            <person name="Grover C.E."/>
            <person name="Arick M.A. 2nd"/>
            <person name="Thrash A."/>
            <person name="Conover J.L."/>
            <person name="Sanders W.S."/>
            <person name="Peterson D.G."/>
            <person name="Frelichowski J.E."/>
            <person name="Scheffler J.A."/>
            <person name="Scheffler B.E."/>
            <person name="Wendel J.F."/>
        </authorList>
    </citation>
    <scope>NUCLEOTIDE SEQUENCE [LARGE SCALE GENOMIC DNA]</scope>
    <source>
        <strain evidence="3">0</strain>
        <tissue evidence="3">Leaf</tissue>
    </source>
</reference>
<dbReference type="Proteomes" id="UP000593560">
    <property type="component" value="Unassembled WGS sequence"/>
</dbReference>
<feature type="domain" description="DUF7745" evidence="2">
    <location>
        <begin position="19"/>
        <end position="143"/>
    </location>
</feature>